<feature type="compositionally biased region" description="Polar residues" evidence="2">
    <location>
        <begin position="1185"/>
        <end position="1196"/>
    </location>
</feature>
<feature type="compositionally biased region" description="Basic and acidic residues" evidence="2">
    <location>
        <begin position="1197"/>
        <end position="1215"/>
    </location>
</feature>
<comment type="similarity">
    <text evidence="1">Belongs to the RICTOR family.</text>
</comment>
<dbReference type="InterPro" id="IPR028267">
    <property type="entry name" value="Pianissimo_N"/>
</dbReference>
<reference evidence="7" key="1">
    <citation type="submission" date="2025-08" db="UniProtKB">
        <authorList>
            <consortium name="RefSeq"/>
        </authorList>
    </citation>
    <scope>IDENTIFICATION</scope>
    <source>
        <tissue evidence="7">Tentacle</tissue>
    </source>
</reference>
<dbReference type="Pfam" id="PF14666">
    <property type="entry name" value="RICTOR_M"/>
    <property type="match status" value="1"/>
</dbReference>
<dbReference type="Pfam" id="PF14663">
    <property type="entry name" value="RasGEF_N_2"/>
    <property type="match status" value="1"/>
</dbReference>
<dbReference type="PANTHER" id="PTHR13298">
    <property type="entry name" value="CYTOSOLIC REGULATOR PIANISSIMO"/>
    <property type="match status" value="1"/>
</dbReference>
<evidence type="ECO:0000313" key="6">
    <source>
        <dbReference type="Proteomes" id="UP000515163"/>
    </source>
</evidence>
<feature type="domain" description="Rapamycin-insensitive companion of mTOR N-terminal" evidence="4">
    <location>
        <begin position="53"/>
        <end position="436"/>
    </location>
</feature>
<dbReference type="InterPro" id="IPR029452">
    <property type="entry name" value="RICTOR_V"/>
</dbReference>
<dbReference type="RefSeq" id="XP_031565409.1">
    <property type="nucleotide sequence ID" value="XM_031709549.1"/>
</dbReference>
<dbReference type="GeneID" id="116300646"/>
<dbReference type="SUPFAM" id="SSF48371">
    <property type="entry name" value="ARM repeat"/>
    <property type="match status" value="2"/>
</dbReference>
<feature type="compositionally biased region" description="Polar residues" evidence="2">
    <location>
        <begin position="1125"/>
        <end position="1135"/>
    </location>
</feature>
<dbReference type="SMART" id="SM01310">
    <property type="entry name" value="RICTOR_V"/>
    <property type="match status" value="1"/>
</dbReference>
<dbReference type="InParanoid" id="A0A6P8IFA9"/>
<evidence type="ECO:0000259" key="4">
    <source>
        <dbReference type="SMART" id="SM01308"/>
    </source>
</evidence>
<dbReference type="KEGG" id="aten:116300646"/>
<dbReference type="FunCoup" id="A0A6P8IFA9">
    <property type="interactions" value="1836"/>
</dbReference>
<dbReference type="InterPro" id="IPR011989">
    <property type="entry name" value="ARM-like"/>
</dbReference>
<keyword evidence="6" id="KW-1185">Reference proteome</keyword>
<dbReference type="GO" id="GO:0038203">
    <property type="term" value="P:TORC2 signaling"/>
    <property type="evidence" value="ECO:0007669"/>
    <property type="project" value="TreeGrafter"/>
</dbReference>
<dbReference type="PANTHER" id="PTHR13298:SF11">
    <property type="entry name" value="RAPAMYCIN-INSENSITIVE COMPANION OF MTOR"/>
    <property type="match status" value="1"/>
</dbReference>
<dbReference type="GO" id="GO:0043539">
    <property type="term" value="F:protein serine/threonine kinase activator activity"/>
    <property type="evidence" value="ECO:0007669"/>
    <property type="project" value="TreeGrafter"/>
</dbReference>
<dbReference type="Pfam" id="PF14668">
    <property type="entry name" value="RICTOR_V"/>
    <property type="match status" value="1"/>
</dbReference>
<evidence type="ECO:0000259" key="3">
    <source>
        <dbReference type="SMART" id="SM01307"/>
    </source>
</evidence>
<accession>A0A6P8IFA9</accession>
<proteinExistence type="inferred from homology"/>
<feature type="region of interest" description="Disordered" evidence="2">
    <location>
        <begin position="1180"/>
        <end position="1237"/>
    </location>
</feature>
<feature type="domain" description="Rapamycin-insensitive companion of mTOR middle" evidence="3">
    <location>
        <begin position="523"/>
        <end position="745"/>
    </location>
</feature>
<evidence type="ECO:0000259" key="5">
    <source>
        <dbReference type="SMART" id="SM01310"/>
    </source>
</evidence>
<sequence>MYGIQRNFSISGNRYDFFDEPNPLDLSKDPAENMHEVLQQITSKEDMSTTKRMGCVNNFTKLIQHVDEKANLGFSYEDIIVCLKVPLTMSAKEVRAAGLRALRHLFTDESKFLTMLKLRIDLFVVRSMDNNQAYEVERVQALRFIRKVVAICPRSCPMSLAATLVSTGSDDTEEADRLKRACLATLCELALKNTPLVSFAGGIQAIARNVLDCQMPRLNESLVVTLLYLVNNAKTRPFVPINVGLEAILAPFTDLHYRHSADTPESQLKEDKDGRLLASKMALITVFRTWSGIISFCKPDGKGLQSMLGVFCLQNSDVRKGIMDIISQIFRIKEPEWTDDFNVALLSVDPSQMKESWKLSEGFVAQEGLELLPRATRATARTNLVNNYTALVLSAFMNAGLFESLVEVITSSDCFISVRATILLGELLHLANTLLPPECSSHSHCLPTLVNTATSFEVSAAERGRASAAVNCLDRLHQMKKRGPVPCSLYLDQIVMQTRALEPKIKLDKLQKDRLLQCINKQDLEEPYLVAIRDSQVTMEKDFRNWDWDLIEASLQSPFMSLKRLEEISNQKFIRSLLNFFKPTCQQFCTVKLSDPQSKAFSRVGLLLIDFLLDPDDVMLVGSNILQELVQEIAECLQQVLSPNVSNGVLSDNNLHTYLSRDYFLFLGKLSSSKVGSKLLEKTGIFQYLLDISSSSHENLLKLIVSSLDYRESGISRIILSKILTASNFHSRLYATSHMRVLLRSKIAFFNNWGMEFLVTQLYDTDPRVASEAADVLDEACEDEANLQYLVQLRPVLLHLGDRGIRLLTRFVSVERGFSYLTSLGYLETLLDRWRQVCKIKTWLKLFYQCLKLLSSPLPPPQSSMMNDIEECVGIIRDLEPDSRENIIQIKAALWALGHCGSSNWGITLLVEEDVIPDIVRMAEECDDFAIRGTCYYVLGLAAKTRQGAEILTDQEWVSIRHMGNEEWPVVESKDLEIPAMVLASPTPSPTYSAFQLGKITEGSDNGIYLGEEPKKTADSSYDELSGIYIGEDKTASKKVGKEEKSEPGGILARWYADAERRRKIATRESGLYDDASGVYIGNERAPQKSLLDQENFVPGGIMAKLYQDAGLGKPKDSKHRRNLSEGNFSSSTGVLNEAGNEMDAKRRTYSNVDHTEPLNVEFSGSGMPKIQRQMSGIMMKHVHSSSATSEDSLGNDNREAKEGSDSNLETRNRYDSSCSELTVPIGHGRTDSNVSSISENSIDYQDTSSMDPSYGSIGDFYESPKAENRFKTRAMDDHRLINPPPLRLTARMSNDSVHTEEGKLSLDNDPRRAILTRQRSISMTEKKRTKSPTLALIAENRSSSFHGSTEFSKITSSKRSTSGMQSSENSTGMDDGLSSTSSNSLAEVKILSDKTIVFRTGVEKDRSLSFDSAQVSDLRRDRLLVSSQVSEPEMESGSLKTRSRTSSCEKAELARRLGLKSGDISQRSFGRSRSTSSGYGSEIYQRKKIINKNSLLGDTEHVTVSGDSNKNARSLSDVGKYTTMRDASGYVALSTLRRQYSLNKEALAPASSYNRPLYTAGPAVTDSTGLTARESLSSSTSSYEFRQLASSMASSSVGREFLGLCLPLNLSSFFQVEQYDYQGSWADHFISDPTTIGVTNNPEEPDGISDEHEPSRCLGCMYSKRTKSMSERRRSMDSMTDPDRISYRSVADEDLSGDSSSTSFASSVTYLGQENEEEAGSKNLDESSPRGRVLIRKTVLSLVVKLSSAVGSKSHQEGLLQLKSRFPHIFQDLCMFCEVVDLMSVYQFRLFIRRFLIHTLFNDVLFTEIHERADAIAYGGVAATSASTC</sequence>
<evidence type="ECO:0000256" key="2">
    <source>
        <dbReference type="SAM" id="MobiDB-lite"/>
    </source>
</evidence>
<dbReference type="Gene3D" id="1.25.10.10">
    <property type="entry name" value="Leucine-rich Repeat Variant"/>
    <property type="match status" value="1"/>
</dbReference>
<evidence type="ECO:0000256" key="1">
    <source>
        <dbReference type="ARBA" id="ARBA00008878"/>
    </source>
</evidence>
<dbReference type="Pfam" id="PF14664">
    <property type="entry name" value="RICTOR_N"/>
    <property type="match status" value="1"/>
</dbReference>
<dbReference type="OrthoDB" id="271111at2759"/>
<feature type="region of interest" description="Disordered" evidence="2">
    <location>
        <begin position="1428"/>
        <end position="1449"/>
    </location>
</feature>
<feature type="domain" description="Rapamycin-insensitive companion of mTOR" evidence="5">
    <location>
        <begin position="887"/>
        <end position="959"/>
    </location>
</feature>
<dbReference type="GO" id="GO:0031932">
    <property type="term" value="C:TORC2 complex"/>
    <property type="evidence" value="ECO:0007669"/>
    <property type="project" value="InterPro"/>
</dbReference>
<dbReference type="GO" id="GO:0051897">
    <property type="term" value="P:positive regulation of phosphatidylinositol 3-kinase/protein kinase B signal transduction"/>
    <property type="evidence" value="ECO:0007669"/>
    <property type="project" value="TreeGrafter"/>
</dbReference>
<dbReference type="InterPro" id="IPR029453">
    <property type="entry name" value="Rictor_IV"/>
</dbReference>
<dbReference type="InterPro" id="IPR029451">
    <property type="entry name" value="RICTOR_M"/>
</dbReference>
<dbReference type="Proteomes" id="UP000515163">
    <property type="component" value="Unplaced"/>
</dbReference>
<gene>
    <name evidence="7" type="primary">LOC116300646</name>
</gene>
<protein>
    <submittedName>
        <fullName evidence="7">Rapamycin-insensitive companion of mTOR-like</fullName>
    </submittedName>
</protein>
<feature type="region of interest" description="Disordered" evidence="2">
    <location>
        <begin position="1112"/>
        <end position="1168"/>
    </location>
</feature>
<dbReference type="SMART" id="SM01307">
    <property type="entry name" value="RICTOR_M"/>
    <property type="match status" value="1"/>
</dbReference>
<dbReference type="SMART" id="SM01303">
    <property type="entry name" value="RasGEF_N_2"/>
    <property type="match status" value="1"/>
</dbReference>
<organism evidence="6 7">
    <name type="scientific">Actinia tenebrosa</name>
    <name type="common">Australian red waratah sea anemone</name>
    <dbReference type="NCBI Taxonomy" id="6105"/>
    <lineage>
        <taxon>Eukaryota</taxon>
        <taxon>Metazoa</taxon>
        <taxon>Cnidaria</taxon>
        <taxon>Anthozoa</taxon>
        <taxon>Hexacorallia</taxon>
        <taxon>Actiniaria</taxon>
        <taxon>Actiniidae</taxon>
        <taxon>Actinia</taxon>
    </lineage>
</organism>
<evidence type="ECO:0000313" key="7">
    <source>
        <dbReference type="RefSeq" id="XP_031565409.1"/>
    </source>
</evidence>
<dbReference type="InterPro" id="IPR028268">
    <property type="entry name" value="Pianissimo_fam"/>
</dbReference>
<dbReference type="InterPro" id="IPR016024">
    <property type="entry name" value="ARM-type_fold"/>
</dbReference>
<dbReference type="SMART" id="SM01308">
    <property type="entry name" value="RICTOR_N"/>
    <property type="match status" value="1"/>
</dbReference>
<name>A0A6P8IFA9_ACTTE</name>
<feature type="region of interest" description="Disordered" evidence="2">
    <location>
        <begin position="1348"/>
        <end position="1384"/>
    </location>
</feature>